<dbReference type="GO" id="GO:0022857">
    <property type="term" value="F:transmembrane transporter activity"/>
    <property type="evidence" value="ECO:0007669"/>
    <property type="project" value="InterPro"/>
</dbReference>
<keyword evidence="8" id="KW-1185">Reference proteome</keyword>
<dbReference type="EMBL" id="LR134406">
    <property type="protein sequence ID" value="VEH71056.1"/>
    <property type="molecule type" value="Genomic_DNA"/>
</dbReference>
<feature type="transmembrane region" description="Helical" evidence="6">
    <location>
        <begin position="367"/>
        <end position="388"/>
    </location>
</feature>
<sequence length="404" mass="41976">MAVMSGRWRTFLGSYVLSIAGDRWLDTAVPALSLLVFGDLQGAALYLWSSGCARPLTSWGAGRWVSRWPAFPWLGGSNLLTGIAMAGLGLVFMSGGPVSVVQVGVIVAGVLLGAAAGVQTVVFGATVKAVVPASWMGRAQAQLEIADSLTSFVAPLLATWMLLSWQPGLALVVAGSLYLLVAALRWRYMIVASVQSRPRPRGRRGLSWFLVPFEGRERRHVSAAVLTVSLLTMLCVPVASVRLEILGLSPSMSGMVIAATSLGSIPTALIAGRLIPRMDASRLILVVPLLGALILLVCLHLSSSLPLTLVLAAGFDACACWVFVVTGTARTQGEEALDLVRIAAVMSVLGAAVSTLAGVMLLGVTDLSGQVAVLVGCLLCVAACGLSAHPLTSLRSSEPDLPGG</sequence>
<evidence type="ECO:0000256" key="2">
    <source>
        <dbReference type="ARBA" id="ARBA00022475"/>
    </source>
</evidence>
<feature type="transmembrane region" description="Helical" evidence="6">
    <location>
        <begin position="70"/>
        <end position="93"/>
    </location>
</feature>
<feature type="transmembrane region" description="Helical" evidence="6">
    <location>
        <begin position="169"/>
        <end position="188"/>
    </location>
</feature>
<feature type="transmembrane region" description="Helical" evidence="6">
    <location>
        <begin position="283"/>
        <end position="302"/>
    </location>
</feature>
<feature type="transmembrane region" description="Helical" evidence="6">
    <location>
        <begin position="339"/>
        <end position="361"/>
    </location>
</feature>
<dbReference type="PANTHER" id="PTHR23513">
    <property type="entry name" value="INTEGRAL MEMBRANE EFFLUX PROTEIN-RELATED"/>
    <property type="match status" value="1"/>
</dbReference>
<dbReference type="PANTHER" id="PTHR23513:SF11">
    <property type="entry name" value="STAPHYLOFERRIN A TRANSPORTER"/>
    <property type="match status" value="1"/>
</dbReference>
<evidence type="ECO:0000256" key="5">
    <source>
        <dbReference type="ARBA" id="ARBA00023136"/>
    </source>
</evidence>
<name>A0A448N0Y2_9ACTN</name>
<evidence type="ECO:0000313" key="8">
    <source>
        <dbReference type="Proteomes" id="UP000273044"/>
    </source>
</evidence>
<accession>A0A448N0Y2</accession>
<feature type="transmembrane region" description="Helical" evidence="6">
    <location>
        <begin position="221"/>
        <end position="240"/>
    </location>
</feature>
<evidence type="ECO:0000313" key="7">
    <source>
        <dbReference type="EMBL" id="VEH71056.1"/>
    </source>
</evidence>
<organism evidence="7 8">
    <name type="scientific">Arachnia propionica</name>
    <dbReference type="NCBI Taxonomy" id="1750"/>
    <lineage>
        <taxon>Bacteria</taxon>
        <taxon>Bacillati</taxon>
        <taxon>Actinomycetota</taxon>
        <taxon>Actinomycetes</taxon>
        <taxon>Propionibacteriales</taxon>
        <taxon>Propionibacteriaceae</taxon>
        <taxon>Arachnia</taxon>
    </lineage>
</organism>
<comment type="subcellular location">
    <subcellularLocation>
        <location evidence="1">Cell membrane</location>
        <topology evidence="1">Multi-pass membrane protein</topology>
    </subcellularLocation>
</comment>
<evidence type="ECO:0000256" key="1">
    <source>
        <dbReference type="ARBA" id="ARBA00004651"/>
    </source>
</evidence>
<dbReference type="Proteomes" id="UP000273044">
    <property type="component" value="Chromosome"/>
</dbReference>
<dbReference type="GO" id="GO:0005886">
    <property type="term" value="C:plasma membrane"/>
    <property type="evidence" value="ECO:0007669"/>
    <property type="project" value="UniProtKB-SubCell"/>
</dbReference>
<reference evidence="7 8" key="1">
    <citation type="submission" date="2018-12" db="EMBL/GenBank/DDBJ databases">
        <authorList>
            <consortium name="Pathogen Informatics"/>
        </authorList>
    </citation>
    <scope>NUCLEOTIDE SEQUENCE [LARGE SCALE GENOMIC DNA]</scope>
    <source>
        <strain evidence="7 8">NCTC12967</strain>
    </source>
</reference>
<dbReference type="Gene3D" id="1.20.1250.20">
    <property type="entry name" value="MFS general substrate transporter like domains"/>
    <property type="match status" value="2"/>
</dbReference>
<evidence type="ECO:0000256" key="6">
    <source>
        <dbReference type="SAM" id="Phobius"/>
    </source>
</evidence>
<feature type="transmembrane region" description="Helical" evidence="6">
    <location>
        <begin position="28"/>
        <end position="49"/>
    </location>
</feature>
<feature type="transmembrane region" description="Helical" evidence="6">
    <location>
        <begin position="105"/>
        <end position="131"/>
    </location>
</feature>
<dbReference type="SUPFAM" id="SSF103473">
    <property type="entry name" value="MFS general substrate transporter"/>
    <property type="match status" value="1"/>
</dbReference>
<keyword evidence="4 6" id="KW-1133">Transmembrane helix</keyword>
<dbReference type="Pfam" id="PF07690">
    <property type="entry name" value="MFS_1"/>
    <property type="match status" value="1"/>
</dbReference>
<dbReference type="GeneID" id="64407807"/>
<evidence type="ECO:0000256" key="4">
    <source>
        <dbReference type="ARBA" id="ARBA00022989"/>
    </source>
</evidence>
<gene>
    <name evidence="7" type="ORF">NCTC12967_02366</name>
</gene>
<dbReference type="InterPro" id="IPR011701">
    <property type="entry name" value="MFS"/>
</dbReference>
<feature type="transmembrane region" description="Helical" evidence="6">
    <location>
        <begin position="252"/>
        <end position="271"/>
    </location>
</feature>
<keyword evidence="3 6" id="KW-0812">Transmembrane</keyword>
<keyword evidence="2" id="KW-1003">Cell membrane</keyword>
<dbReference type="AlphaFoldDB" id="A0A448N0Y2"/>
<protein>
    <submittedName>
        <fullName evidence="7">Major Facilitator Superfamily</fullName>
    </submittedName>
</protein>
<keyword evidence="5 6" id="KW-0472">Membrane</keyword>
<proteinExistence type="predicted"/>
<dbReference type="InterPro" id="IPR036259">
    <property type="entry name" value="MFS_trans_sf"/>
</dbReference>
<dbReference type="RefSeq" id="WP_342352993.1">
    <property type="nucleotide sequence ID" value="NZ_LR134406.1"/>
</dbReference>
<evidence type="ECO:0000256" key="3">
    <source>
        <dbReference type="ARBA" id="ARBA00022692"/>
    </source>
</evidence>